<keyword evidence="2" id="KW-1185">Reference proteome</keyword>
<accession>A0ABP8UZ22</accession>
<reference evidence="2" key="1">
    <citation type="journal article" date="2019" name="Int. J. Syst. Evol. Microbiol.">
        <title>The Global Catalogue of Microorganisms (GCM) 10K type strain sequencing project: providing services to taxonomists for standard genome sequencing and annotation.</title>
        <authorList>
            <consortium name="The Broad Institute Genomics Platform"/>
            <consortium name="The Broad Institute Genome Sequencing Center for Infectious Disease"/>
            <person name="Wu L."/>
            <person name="Ma J."/>
        </authorList>
    </citation>
    <scope>NUCLEOTIDE SEQUENCE [LARGE SCALE GENOMIC DNA]</scope>
    <source>
        <strain evidence="2">JCM 17805</strain>
    </source>
</reference>
<sequence length="252" mass="29174">MWLSGDSPYEEDNDDHFFDIRRLINRAITRSDWRLTETLLKARVDSSTVLMDESAGISPIPLLIEKHNNELQQQARNANIIIAELLTKHYLPSQEFTSFSQQWTTDDLCHILCQTIKNSDIKLWQQFFSGNYLQLDLQNIINLESLFKTPLERSLYYATVRVANKDDLKTESIAKPLQDALVEITRQGKSTLIATVIDMLSPRERDHVFSMIDEDQMTLLHHATTHNHIHIVRNLGNLRASDSKEMQSMTNH</sequence>
<protein>
    <submittedName>
        <fullName evidence="1">Uncharacterized protein</fullName>
    </submittedName>
</protein>
<organism evidence="1 2">
    <name type="scientific">Kistimonas scapharcae</name>
    <dbReference type="NCBI Taxonomy" id="1036133"/>
    <lineage>
        <taxon>Bacteria</taxon>
        <taxon>Pseudomonadati</taxon>
        <taxon>Pseudomonadota</taxon>
        <taxon>Gammaproteobacteria</taxon>
        <taxon>Oceanospirillales</taxon>
        <taxon>Endozoicomonadaceae</taxon>
        <taxon>Kistimonas</taxon>
    </lineage>
</organism>
<dbReference type="EMBL" id="BAABFL010000120">
    <property type="protein sequence ID" value="GAA4649095.1"/>
    <property type="molecule type" value="Genomic_DNA"/>
</dbReference>
<dbReference type="Proteomes" id="UP001500604">
    <property type="component" value="Unassembled WGS sequence"/>
</dbReference>
<evidence type="ECO:0000313" key="1">
    <source>
        <dbReference type="EMBL" id="GAA4649095.1"/>
    </source>
</evidence>
<gene>
    <name evidence="1" type="ORF">GCM10023116_13690</name>
</gene>
<name>A0ABP8UZ22_9GAMM</name>
<comment type="caution">
    <text evidence="1">The sequence shown here is derived from an EMBL/GenBank/DDBJ whole genome shotgun (WGS) entry which is preliminary data.</text>
</comment>
<evidence type="ECO:0000313" key="2">
    <source>
        <dbReference type="Proteomes" id="UP001500604"/>
    </source>
</evidence>
<proteinExistence type="predicted"/>